<dbReference type="AlphaFoldDB" id="V9LG66"/>
<evidence type="ECO:0000256" key="7">
    <source>
        <dbReference type="ARBA" id="ARBA00022989"/>
    </source>
</evidence>
<evidence type="ECO:0000256" key="10">
    <source>
        <dbReference type="SAM" id="Phobius"/>
    </source>
</evidence>
<accession>V9LG66</accession>
<organism evidence="12">
    <name type="scientific">Callorhinchus milii</name>
    <name type="common">Ghost shark</name>
    <dbReference type="NCBI Taxonomy" id="7868"/>
    <lineage>
        <taxon>Eukaryota</taxon>
        <taxon>Metazoa</taxon>
        <taxon>Chordata</taxon>
        <taxon>Craniata</taxon>
        <taxon>Vertebrata</taxon>
        <taxon>Chondrichthyes</taxon>
        <taxon>Holocephali</taxon>
        <taxon>Chimaeriformes</taxon>
        <taxon>Callorhinchidae</taxon>
        <taxon>Callorhinchus</taxon>
    </lineage>
</organism>
<keyword evidence="7 10" id="KW-1133">Transmembrane helix</keyword>
<dbReference type="GO" id="GO:0005929">
    <property type="term" value="C:cilium"/>
    <property type="evidence" value="ECO:0007669"/>
    <property type="project" value="UniProtKB-SubCell"/>
</dbReference>
<evidence type="ECO:0000259" key="11">
    <source>
        <dbReference type="Pfam" id="PF25810"/>
    </source>
</evidence>
<reference evidence="12" key="1">
    <citation type="journal article" date="2014" name="Nature">
        <title>Elephant shark genome provides unique insights into gnathostome evolution.</title>
        <authorList>
            <consortium name="International Elephant Shark Genome Sequencing Consortium"/>
            <person name="Venkatesh B."/>
            <person name="Lee A.P."/>
            <person name="Ravi V."/>
            <person name="Maurya A.K."/>
            <person name="Lian M.M."/>
            <person name="Swann J.B."/>
            <person name="Ohta Y."/>
            <person name="Flajnik M.F."/>
            <person name="Sutoh Y."/>
            <person name="Kasahara M."/>
            <person name="Hoon S."/>
            <person name="Gangu V."/>
            <person name="Roy S.W."/>
            <person name="Irimia M."/>
            <person name="Korzh V."/>
            <person name="Kondrychyn I."/>
            <person name="Lim Z.W."/>
            <person name="Tay B.H."/>
            <person name="Tohari S."/>
            <person name="Kong K.W."/>
            <person name="Ho S."/>
            <person name="Lorente-Galdos B."/>
            <person name="Quilez J."/>
            <person name="Marques-Bonet T."/>
            <person name="Raney B.J."/>
            <person name="Ingham P.W."/>
            <person name="Tay A."/>
            <person name="Hillier L.W."/>
            <person name="Minx P."/>
            <person name="Boehm T."/>
            <person name="Wilson R.K."/>
            <person name="Brenner S."/>
            <person name="Warren W.C."/>
        </authorList>
    </citation>
    <scope>NUCLEOTIDE SEQUENCE</scope>
    <source>
        <tissue evidence="12">Spleen</tissue>
    </source>
</reference>
<evidence type="ECO:0000256" key="2">
    <source>
        <dbReference type="ARBA" id="ARBA00004138"/>
    </source>
</evidence>
<evidence type="ECO:0000256" key="3">
    <source>
        <dbReference type="ARBA" id="ARBA00004141"/>
    </source>
</evidence>
<evidence type="ECO:0000256" key="8">
    <source>
        <dbReference type="ARBA" id="ARBA00023136"/>
    </source>
</evidence>
<dbReference type="GO" id="GO:0016020">
    <property type="term" value="C:membrane"/>
    <property type="evidence" value="ECO:0007669"/>
    <property type="project" value="UniProtKB-SubCell"/>
</dbReference>
<sequence length="115" mass="12597">MGGVVLGVGAGVFILTFVWAVALTLCLLLSRTGSLIRCSVILVFLVALLITVSLVFFPRSSLTPEPVDEVLIIDTFFIGRYLLLCILIVVFLTGLFLIFTHHILEPLQAKPLRAQ</sequence>
<keyword evidence="9" id="KW-0966">Cell projection</keyword>
<evidence type="ECO:0000256" key="5">
    <source>
        <dbReference type="ARBA" id="ARBA00015054"/>
    </source>
</evidence>
<comment type="function">
    <text evidence="1">May be involved in ciliary biogenesis or function.</text>
</comment>
<evidence type="ECO:0000313" key="12">
    <source>
        <dbReference type="EMBL" id="AFP11759.1"/>
    </source>
</evidence>
<proteinExistence type="evidence at transcript level"/>
<evidence type="ECO:0000256" key="1">
    <source>
        <dbReference type="ARBA" id="ARBA00003173"/>
    </source>
</evidence>
<dbReference type="PANTHER" id="PTHR31622:SF1">
    <property type="entry name" value="TRANSMEMBRANE PROTEIN 218"/>
    <property type="match status" value="1"/>
</dbReference>
<protein>
    <recommendedName>
        <fullName evidence="5">Transmembrane protein 218</fullName>
    </recommendedName>
</protein>
<comment type="subcellular location">
    <subcellularLocation>
        <location evidence="2">Cell projection</location>
        <location evidence="2">Cilium</location>
    </subcellularLocation>
    <subcellularLocation>
        <location evidence="3">Membrane</location>
        <topology evidence="3">Multi-pass membrane protein</topology>
    </subcellularLocation>
</comment>
<keyword evidence="6 10" id="KW-0812">Transmembrane</keyword>
<dbReference type="Pfam" id="PF25810">
    <property type="entry name" value="TMEM218_N"/>
    <property type="match status" value="1"/>
</dbReference>
<feature type="transmembrane region" description="Helical" evidence="10">
    <location>
        <begin position="35"/>
        <end position="57"/>
    </location>
</feature>
<dbReference type="InterPro" id="IPR026771">
    <property type="entry name" value="Tmem218"/>
</dbReference>
<evidence type="ECO:0000256" key="4">
    <source>
        <dbReference type="ARBA" id="ARBA00010775"/>
    </source>
</evidence>
<comment type="similarity">
    <text evidence="4">Belongs to the TMEM218 family.</text>
</comment>
<evidence type="ECO:0000256" key="6">
    <source>
        <dbReference type="ARBA" id="ARBA00022692"/>
    </source>
</evidence>
<dbReference type="EMBL" id="JW879242">
    <property type="protein sequence ID" value="AFP11759.1"/>
    <property type="molecule type" value="mRNA"/>
</dbReference>
<dbReference type="PANTHER" id="PTHR31622">
    <property type="entry name" value="TRANSMEMBRANE PROTEIN 218"/>
    <property type="match status" value="1"/>
</dbReference>
<feature type="domain" description="Transmembrane protein 218 N-terminal" evidence="11">
    <location>
        <begin position="1"/>
        <end position="59"/>
    </location>
</feature>
<feature type="transmembrane region" description="Helical" evidence="10">
    <location>
        <begin position="6"/>
        <end position="28"/>
    </location>
</feature>
<name>V9LG66_CALMI</name>
<feature type="transmembrane region" description="Helical" evidence="10">
    <location>
        <begin position="77"/>
        <end position="100"/>
    </location>
</feature>
<evidence type="ECO:0000256" key="9">
    <source>
        <dbReference type="ARBA" id="ARBA00023273"/>
    </source>
</evidence>
<keyword evidence="8 10" id="KW-0472">Membrane</keyword>
<dbReference type="InterPro" id="IPR057973">
    <property type="entry name" value="TMEM218_N"/>
</dbReference>